<dbReference type="SUPFAM" id="SSF47413">
    <property type="entry name" value="lambda repressor-like DNA-binding domains"/>
    <property type="match status" value="1"/>
</dbReference>
<dbReference type="Pfam" id="PF01381">
    <property type="entry name" value="HTH_3"/>
    <property type="match status" value="1"/>
</dbReference>
<dbReference type="GO" id="GO:0003677">
    <property type="term" value="F:DNA binding"/>
    <property type="evidence" value="ECO:0007669"/>
    <property type="project" value="InterPro"/>
</dbReference>
<reference evidence="2" key="1">
    <citation type="journal article" date="2021" name="Proc. Natl. Acad. Sci. U.S.A.">
        <title>A Catalog of Tens of Thousands of Viruses from Human Metagenomes Reveals Hidden Associations with Chronic Diseases.</title>
        <authorList>
            <person name="Tisza M.J."/>
            <person name="Buck C.B."/>
        </authorList>
    </citation>
    <scope>NUCLEOTIDE SEQUENCE</scope>
    <source>
        <strain evidence="2">CtKeG8</strain>
    </source>
</reference>
<accession>A0A8S5PCV1</accession>
<dbReference type="EMBL" id="BK015388">
    <property type="protein sequence ID" value="DAE04437.1"/>
    <property type="molecule type" value="Genomic_DNA"/>
</dbReference>
<evidence type="ECO:0000313" key="2">
    <source>
        <dbReference type="EMBL" id="DAE04437.1"/>
    </source>
</evidence>
<feature type="domain" description="HTH cro/C1-type" evidence="1">
    <location>
        <begin position="14"/>
        <end position="60"/>
    </location>
</feature>
<name>A0A8S5PCV1_9CAUD</name>
<dbReference type="InterPro" id="IPR001387">
    <property type="entry name" value="Cro/C1-type_HTH"/>
</dbReference>
<dbReference type="InterPro" id="IPR010982">
    <property type="entry name" value="Lambda_DNA-bd_dom_sf"/>
</dbReference>
<dbReference type="CDD" id="cd00093">
    <property type="entry name" value="HTH_XRE"/>
    <property type="match status" value="1"/>
</dbReference>
<evidence type="ECO:0000259" key="1">
    <source>
        <dbReference type="PROSITE" id="PS50943"/>
    </source>
</evidence>
<dbReference type="SMART" id="SM00530">
    <property type="entry name" value="HTH_XRE"/>
    <property type="match status" value="1"/>
</dbReference>
<proteinExistence type="predicted"/>
<sequence>MNSMGLILKKLRGNIPREAVANAVGISISALGMYEQGRRIPRDEVKVRLSKFYGVPVEKIFFTRNTH</sequence>
<dbReference type="Gene3D" id="1.10.260.40">
    <property type="entry name" value="lambda repressor-like DNA-binding domains"/>
    <property type="match status" value="1"/>
</dbReference>
<protein>
    <submittedName>
        <fullName evidence="2">Helix-turn-helix XRE-family like protein</fullName>
    </submittedName>
</protein>
<dbReference type="PROSITE" id="PS50943">
    <property type="entry name" value="HTH_CROC1"/>
    <property type="match status" value="1"/>
</dbReference>
<organism evidence="2">
    <name type="scientific">Siphoviridae sp. ctKeG8</name>
    <dbReference type="NCBI Taxonomy" id="2825443"/>
    <lineage>
        <taxon>Viruses</taxon>
        <taxon>Duplodnaviria</taxon>
        <taxon>Heunggongvirae</taxon>
        <taxon>Uroviricota</taxon>
        <taxon>Caudoviricetes</taxon>
    </lineage>
</organism>